<evidence type="ECO:0000313" key="2">
    <source>
        <dbReference type="Proteomes" id="UP000023152"/>
    </source>
</evidence>
<reference evidence="1 2" key="1">
    <citation type="journal article" date="2013" name="Curr. Biol.">
        <title>The Genome of the Foraminiferan Reticulomyxa filosa.</title>
        <authorList>
            <person name="Glockner G."/>
            <person name="Hulsmann N."/>
            <person name="Schleicher M."/>
            <person name="Noegel A.A."/>
            <person name="Eichinger L."/>
            <person name="Gallinger C."/>
            <person name="Pawlowski J."/>
            <person name="Sierra R."/>
            <person name="Euteneuer U."/>
            <person name="Pillet L."/>
            <person name="Moustafa A."/>
            <person name="Platzer M."/>
            <person name="Groth M."/>
            <person name="Szafranski K."/>
            <person name="Schliwa M."/>
        </authorList>
    </citation>
    <scope>NUCLEOTIDE SEQUENCE [LARGE SCALE GENOMIC DNA]</scope>
</reference>
<gene>
    <name evidence="1" type="ORF">RFI_20567</name>
</gene>
<sequence>MKNEKIILFNNMYYTFKRKHYNNNFACKFVLLFERKINFFGLKFQIFNKNRYGKSFCIFKQALTQTTIYACFGKLKIVNVWGLGKLCAKKKKLKLFFLFKISSITTSDKALIESICDQIIHTIVYLLSRHVLNHQHTLKTSSSYLK</sequence>
<dbReference type="EMBL" id="ASPP01017846">
    <property type="protein sequence ID" value="ETO16771.1"/>
    <property type="molecule type" value="Genomic_DNA"/>
</dbReference>
<proteinExistence type="predicted"/>
<dbReference type="Proteomes" id="UP000023152">
    <property type="component" value="Unassembled WGS sequence"/>
</dbReference>
<protein>
    <submittedName>
        <fullName evidence="1">Uncharacterized protein</fullName>
    </submittedName>
</protein>
<dbReference type="AlphaFoldDB" id="X6MSY1"/>
<keyword evidence="2" id="KW-1185">Reference proteome</keyword>
<organism evidence="1 2">
    <name type="scientific">Reticulomyxa filosa</name>
    <dbReference type="NCBI Taxonomy" id="46433"/>
    <lineage>
        <taxon>Eukaryota</taxon>
        <taxon>Sar</taxon>
        <taxon>Rhizaria</taxon>
        <taxon>Retaria</taxon>
        <taxon>Foraminifera</taxon>
        <taxon>Monothalamids</taxon>
        <taxon>Reticulomyxidae</taxon>
        <taxon>Reticulomyxa</taxon>
    </lineage>
</organism>
<accession>X6MSY1</accession>
<comment type="caution">
    <text evidence="1">The sequence shown here is derived from an EMBL/GenBank/DDBJ whole genome shotgun (WGS) entry which is preliminary data.</text>
</comment>
<evidence type="ECO:0000313" key="1">
    <source>
        <dbReference type="EMBL" id="ETO16771.1"/>
    </source>
</evidence>
<name>X6MSY1_RETFI</name>